<proteinExistence type="predicted"/>
<sequence length="60" mass="6621">MSEEALQIILGIVFAILGLAILFRLKKLTTSKYFKILFAFVALLLIGFGVYLAILSVQTS</sequence>
<reference evidence="2 3" key="1">
    <citation type="submission" date="2016-02" db="EMBL/GenBank/DDBJ databases">
        <title>Ulvibacter sp. LPB0005, isolated from Thais luteostoma.</title>
        <authorList>
            <person name="Shin S.-K."/>
            <person name="Yi H."/>
        </authorList>
    </citation>
    <scope>NUCLEOTIDE SEQUENCE [LARGE SCALE GENOMIC DNA]</scope>
    <source>
        <strain evidence="2 3">LPB0005</strain>
    </source>
</reference>
<comment type="caution">
    <text evidence="2">The sequence shown here is derived from an EMBL/GenBank/DDBJ whole genome shotgun (WGS) entry which is preliminary data.</text>
</comment>
<keyword evidence="1" id="KW-0472">Membrane</keyword>
<dbReference type="STRING" id="1763537.ULVI_01215"/>
<evidence type="ECO:0000313" key="2">
    <source>
        <dbReference type="EMBL" id="OAB81468.1"/>
    </source>
</evidence>
<accession>A0A167K7I8</accession>
<keyword evidence="1" id="KW-0812">Transmembrane</keyword>
<evidence type="ECO:0000256" key="1">
    <source>
        <dbReference type="SAM" id="Phobius"/>
    </source>
</evidence>
<keyword evidence="3" id="KW-1185">Reference proteome</keyword>
<keyword evidence="1" id="KW-1133">Transmembrane helix</keyword>
<dbReference type="RefSeq" id="WP_068588674.1">
    <property type="nucleotide sequence ID" value="NZ_LRXL01000012.1"/>
</dbReference>
<feature type="transmembrane region" description="Helical" evidence="1">
    <location>
        <begin position="37"/>
        <end position="57"/>
    </location>
</feature>
<feature type="transmembrane region" description="Helical" evidence="1">
    <location>
        <begin position="6"/>
        <end position="25"/>
    </location>
</feature>
<dbReference type="AlphaFoldDB" id="A0A167K7I8"/>
<evidence type="ECO:0000313" key="3">
    <source>
        <dbReference type="Proteomes" id="UP000077013"/>
    </source>
</evidence>
<dbReference type="OrthoDB" id="1452083at2"/>
<organism evidence="2 3">
    <name type="scientific">Cochleicola gelatinilyticus</name>
    <dbReference type="NCBI Taxonomy" id="1763537"/>
    <lineage>
        <taxon>Bacteria</taxon>
        <taxon>Pseudomonadati</taxon>
        <taxon>Bacteroidota</taxon>
        <taxon>Flavobacteriia</taxon>
        <taxon>Flavobacteriales</taxon>
        <taxon>Flavobacteriaceae</taxon>
        <taxon>Cochleicola</taxon>
    </lineage>
</organism>
<gene>
    <name evidence="2" type="ORF">ULVI_01215</name>
</gene>
<name>A0A167K7I8_9FLAO</name>
<dbReference type="Proteomes" id="UP000077013">
    <property type="component" value="Unassembled WGS sequence"/>
</dbReference>
<protein>
    <submittedName>
        <fullName evidence="2">Uncharacterized protein</fullName>
    </submittedName>
</protein>
<dbReference type="EMBL" id="LRXL01000012">
    <property type="protein sequence ID" value="OAB81468.1"/>
    <property type="molecule type" value="Genomic_DNA"/>
</dbReference>